<name>A0A0P6VRG1_9HYPH</name>
<evidence type="ECO:0000313" key="2">
    <source>
        <dbReference type="Proteomes" id="UP000048984"/>
    </source>
</evidence>
<organism evidence="1 2">
    <name type="scientific">Prosthecodimorpha hirschii</name>
    <dbReference type="NCBI Taxonomy" id="665126"/>
    <lineage>
        <taxon>Bacteria</taxon>
        <taxon>Pseudomonadati</taxon>
        <taxon>Pseudomonadota</taxon>
        <taxon>Alphaproteobacteria</taxon>
        <taxon>Hyphomicrobiales</taxon>
        <taxon>Ancalomicrobiaceae</taxon>
        <taxon>Prosthecodimorpha</taxon>
    </lineage>
</organism>
<reference evidence="1 2" key="2">
    <citation type="submission" date="2015-10" db="EMBL/GenBank/DDBJ databases">
        <title>Draft Genome Sequence of Prosthecomicrobium hirschii ATCC 27832.</title>
        <authorList>
            <person name="Daniel J."/>
            <person name="Givan S.A."/>
            <person name="Brun Y.V."/>
            <person name="Brown P.J."/>
        </authorList>
    </citation>
    <scope>NUCLEOTIDE SEQUENCE [LARGE SCALE GENOMIC DNA]</scope>
    <source>
        <strain evidence="1 2">16</strain>
    </source>
</reference>
<dbReference type="STRING" id="665126.ABB55_13975"/>
<dbReference type="Proteomes" id="UP000048984">
    <property type="component" value="Unassembled WGS sequence"/>
</dbReference>
<dbReference type="EMBL" id="LJYW01000001">
    <property type="protein sequence ID" value="KPL53183.1"/>
    <property type="molecule type" value="Genomic_DNA"/>
</dbReference>
<dbReference type="AlphaFoldDB" id="A0A0P6VRG1"/>
<protein>
    <submittedName>
        <fullName evidence="1">Uncharacterized protein</fullName>
    </submittedName>
</protein>
<reference evidence="1 2" key="1">
    <citation type="submission" date="2015-09" db="EMBL/GenBank/DDBJ databases">
        <authorList>
            <person name="Jackson K.R."/>
            <person name="Lunt B.L."/>
            <person name="Fisher J.N.B."/>
            <person name="Gardner A.V."/>
            <person name="Bailey M.E."/>
            <person name="Deus L.M."/>
            <person name="Earl A.S."/>
            <person name="Gibby P.D."/>
            <person name="Hartmann K.A."/>
            <person name="Liu J.E."/>
            <person name="Manci A.M."/>
            <person name="Nielsen D.A."/>
            <person name="Solomon M.B."/>
            <person name="Breakwell D.P."/>
            <person name="Burnett S.H."/>
            <person name="Grose J.H."/>
        </authorList>
    </citation>
    <scope>NUCLEOTIDE SEQUENCE [LARGE SCALE GENOMIC DNA]</scope>
    <source>
        <strain evidence="1 2">16</strain>
    </source>
</reference>
<accession>A0A0P6VRG1</accession>
<sequence length="75" mass="7992">MTRTELVIDLDRSRFAASRALASPFHALRRLSSTGGRLRLARAVGLEPAAPAGVVLLDDLSGLLYALGPEVLRHG</sequence>
<evidence type="ECO:0000313" key="1">
    <source>
        <dbReference type="EMBL" id="KPL53183.1"/>
    </source>
</evidence>
<keyword evidence="2" id="KW-1185">Reference proteome</keyword>
<gene>
    <name evidence="1" type="ORF">ABB55_13975</name>
</gene>
<proteinExistence type="predicted"/>
<comment type="caution">
    <text evidence="1">The sequence shown here is derived from an EMBL/GenBank/DDBJ whole genome shotgun (WGS) entry which is preliminary data.</text>
</comment>